<protein>
    <submittedName>
        <fullName evidence="7">Uncharacterized protein LOC111149768</fullName>
    </submittedName>
</protein>
<evidence type="ECO:0000256" key="2">
    <source>
        <dbReference type="ARBA" id="ARBA00022490"/>
    </source>
</evidence>
<dbReference type="SUPFAM" id="SSF47986">
    <property type="entry name" value="DEATH domain"/>
    <property type="match status" value="1"/>
</dbReference>
<feature type="domain" description="Death" evidence="4">
    <location>
        <begin position="638"/>
        <end position="687"/>
    </location>
</feature>
<reference evidence="7" key="1">
    <citation type="submission" date="2025-08" db="UniProtKB">
        <authorList>
            <consortium name="RefSeq"/>
        </authorList>
    </citation>
    <scope>IDENTIFICATION</scope>
    <source>
        <tissue evidence="7">Blood</tissue>
    </source>
</reference>
<evidence type="ECO:0000256" key="3">
    <source>
        <dbReference type="SAM" id="MobiDB-lite"/>
    </source>
</evidence>
<dbReference type="GO" id="GO:0000445">
    <property type="term" value="C:THO complex part of transcription export complex"/>
    <property type="evidence" value="ECO:0007669"/>
    <property type="project" value="TreeGrafter"/>
</dbReference>
<dbReference type="GO" id="GO:0005829">
    <property type="term" value="C:cytosol"/>
    <property type="evidence" value="ECO:0007669"/>
    <property type="project" value="UniProtKB-SubCell"/>
</dbReference>
<dbReference type="Pfam" id="PF00531">
    <property type="entry name" value="Death"/>
    <property type="match status" value="1"/>
</dbReference>
<name>A0A2Y9JNQ6_ENHLU</name>
<dbReference type="Pfam" id="PF13553">
    <property type="entry name" value="FIIND"/>
    <property type="match status" value="1"/>
</dbReference>
<dbReference type="PANTHER" id="PTHR13265:SF1">
    <property type="entry name" value="CASPASE RECRUITMENT DOMAIN-CONTAINING PROTEIN 8"/>
    <property type="match status" value="1"/>
</dbReference>
<dbReference type="AlphaFoldDB" id="A0A2Y9JNQ6"/>
<dbReference type="KEGG" id="elk:111149768"/>
<evidence type="ECO:0000313" key="6">
    <source>
        <dbReference type="Proteomes" id="UP000248482"/>
    </source>
</evidence>
<dbReference type="PANTHER" id="PTHR13265">
    <property type="entry name" value="THO COMPLEX SUBUNIT 1"/>
    <property type="match status" value="1"/>
</dbReference>
<dbReference type="Proteomes" id="UP000248482">
    <property type="component" value="Unplaced"/>
</dbReference>
<dbReference type="Pfam" id="PF23679">
    <property type="entry name" value="UPA-FIIND"/>
    <property type="match status" value="1"/>
</dbReference>
<dbReference type="GeneID" id="111149768"/>
<dbReference type="PROSITE" id="PS50017">
    <property type="entry name" value="DEATH_DOMAIN"/>
    <property type="match status" value="1"/>
</dbReference>
<feature type="region of interest" description="Disordered" evidence="3">
    <location>
        <begin position="211"/>
        <end position="280"/>
    </location>
</feature>
<dbReference type="GO" id="GO:0007165">
    <property type="term" value="P:signal transduction"/>
    <property type="evidence" value="ECO:0007669"/>
    <property type="project" value="InterPro"/>
</dbReference>
<dbReference type="RefSeq" id="XP_022362743.1">
    <property type="nucleotide sequence ID" value="XM_022507035.1"/>
</dbReference>
<dbReference type="GO" id="GO:0006406">
    <property type="term" value="P:mRNA export from nucleus"/>
    <property type="evidence" value="ECO:0007669"/>
    <property type="project" value="TreeGrafter"/>
</dbReference>
<keyword evidence="2" id="KW-0963">Cytoplasm</keyword>
<dbReference type="OrthoDB" id="428577at2759"/>
<dbReference type="STRING" id="391180.A0A2Y9JNQ6"/>
<dbReference type="InterPro" id="IPR021861">
    <property type="entry name" value="THO_THOC1"/>
</dbReference>
<dbReference type="PROSITE" id="PS51830">
    <property type="entry name" value="FIIND"/>
    <property type="match status" value="1"/>
</dbReference>
<evidence type="ECO:0000259" key="5">
    <source>
        <dbReference type="PROSITE" id="PS51830"/>
    </source>
</evidence>
<feature type="region of interest" description="Disordered" evidence="3">
    <location>
        <begin position="571"/>
        <end position="590"/>
    </location>
</feature>
<feature type="compositionally biased region" description="Polar residues" evidence="3">
    <location>
        <begin position="33"/>
        <end position="42"/>
    </location>
</feature>
<proteinExistence type="predicted"/>
<dbReference type="InterPro" id="IPR000488">
    <property type="entry name" value="Death_dom"/>
</dbReference>
<sequence>MFQECGGTFNNDKKTRFSGPLASALLEACQSPNMGRGNQASPGTLVGNQAEFPQGEGADQQPRLGRCAHVCECAGRCTRQCARAGPLASVRFRYRSLGSLRLQRPLRMRARHPLPASPLPRWLSLALFPPPTASAASECAGQRSLREPLQQPPGRALSAEPGARVEPPPSCRATMSRGVGVAEWSDDPHNALSEGKGIYQLLPCKLASLHEGQGETEEGGTPPQTGEDSSSESSSESESDNEEPEPEQTNGEPGGSCVEDASAQTEEWEEKELPKEHSHSELKKIQPHCEHCNVENKQNEQVTPRLLSREQFLLKLDTEGTYQCTETGLIFEVNRKVDIKYCVLSWSKFADLVVKPWVVGGPLFDVKCDPTCLTSIQFPHSLCLGHHNANMTFKVLHVKSSGASLESTMDHSTTHVKWRVSSLSPVGPVIQSEETVYHHGAVILYKAIDHNPSLSFRVYIATNNESFIKDISKSVKHSSKKFMKIDKPPVCQKLLQNGKKYRLISEPEAEITPEEIEFVDGSLLKLKSYIEVYLEQPVEFKLLLVEMDSEEIVWKAKLRECDWVQHDQNQNISKRSTNGNRRRKMASSLPDEDIYDKRMKQVDSSDGAKTRTLLTDAQLITLAARLGREWIKIAIANLELEISDIDDIREKEEDVTMCNFRMLKKWQEKEQGNATAENLSKCLKNVSVEVQDVLKGFLQER</sequence>
<feature type="compositionally biased region" description="Basic and acidic residues" evidence="3">
    <location>
        <begin position="271"/>
        <end position="280"/>
    </location>
</feature>
<dbReference type="InterPro" id="IPR025307">
    <property type="entry name" value="FIIND_dom"/>
</dbReference>
<dbReference type="FunFam" id="1.10.533.10:FF:000088">
    <property type="entry name" value="P53-induced death domain protein 1"/>
    <property type="match status" value="1"/>
</dbReference>
<gene>
    <name evidence="7" type="primary">LOC111149768</name>
</gene>
<feature type="compositionally biased region" description="Acidic residues" evidence="3">
    <location>
        <begin position="235"/>
        <end position="246"/>
    </location>
</feature>
<evidence type="ECO:0000256" key="1">
    <source>
        <dbReference type="ARBA" id="ARBA00004514"/>
    </source>
</evidence>
<evidence type="ECO:0000313" key="7">
    <source>
        <dbReference type="RefSeq" id="XP_022362743.1"/>
    </source>
</evidence>
<feature type="domain" description="FIIND" evidence="5">
    <location>
        <begin position="293"/>
        <end position="572"/>
    </location>
</feature>
<organism evidence="6 7">
    <name type="scientific">Enhydra lutris kenyoni</name>
    <name type="common">northern sea otter</name>
    <dbReference type="NCBI Taxonomy" id="391180"/>
    <lineage>
        <taxon>Eukaryota</taxon>
        <taxon>Metazoa</taxon>
        <taxon>Chordata</taxon>
        <taxon>Craniata</taxon>
        <taxon>Vertebrata</taxon>
        <taxon>Euteleostomi</taxon>
        <taxon>Mammalia</taxon>
        <taxon>Eutheria</taxon>
        <taxon>Laurasiatheria</taxon>
        <taxon>Carnivora</taxon>
        <taxon>Caniformia</taxon>
        <taxon>Musteloidea</taxon>
        <taxon>Mustelidae</taxon>
        <taxon>Lutrinae</taxon>
        <taxon>Enhydra</taxon>
    </lineage>
</organism>
<dbReference type="InterPro" id="IPR011029">
    <property type="entry name" value="DEATH-like_dom_sf"/>
</dbReference>
<accession>A0A2Y9JNQ6</accession>
<comment type="subcellular location">
    <subcellularLocation>
        <location evidence="1">Cytoplasm</location>
        <location evidence="1">Cytosol</location>
    </subcellularLocation>
</comment>
<dbReference type="CDD" id="cd01670">
    <property type="entry name" value="Death"/>
    <property type="match status" value="1"/>
</dbReference>
<keyword evidence="6" id="KW-1185">Reference proteome</keyword>
<feature type="region of interest" description="Disordered" evidence="3">
    <location>
        <begin position="33"/>
        <end position="61"/>
    </location>
</feature>
<feature type="compositionally biased region" description="Low complexity" evidence="3">
    <location>
        <begin position="219"/>
        <end position="234"/>
    </location>
</feature>
<feature type="region of interest" description="Disordered" evidence="3">
    <location>
        <begin position="135"/>
        <end position="177"/>
    </location>
</feature>
<evidence type="ECO:0000259" key="4">
    <source>
        <dbReference type="PROSITE" id="PS50017"/>
    </source>
</evidence>
<dbReference type="Gene3D" id="1.10.533.10">
    <property type="entry name" value="Death Domain, Fas"/>
    <property type="match status" value="1"/>
</dbReference>